<evidence type="ECO:0000313" key="13">
    <source>
        <dbReference type="Proteomes" id="UP000016986"/>
    </source>
</evidence>
<protein>
    <recommendedName>
        <fullName evidence="11">Hydroxyethylthiazole kinase</fullName>
        <ecNumber evidence="11">2.7.1.50</ecNumber>
    </recommendedName>
    <alternativeName>
        <fullName evidence="11">4-methyl-5-beta-hydroxyethylthiazole kinase</fullName>
        <shortName evidence="11">TH kinase</shortName>
        <shortName evidence="11">Thz kinase</shortName>
    </alternativeName>
</protein>
<dbReference type="EMBL" id="BATA01000080">
    <property type="protein sequence ID" value="GAD53598.1"/>
    <property type="molecule type" value="Genomic_DNA"/>
</dbReference>
<feature type="binding site" evidence="11">
    <location>
        <position position="46"/>
    </location>
    <ligand>
        <name>substrate</name>
    </ligand>
</feature>
<dbReference type="GO" id="GO:0005524">
    <property type="term" value="F:ATP binding"/>
    <property type="evidence" value="ECO:0007669"/>
    <property type="project" value="UniProtKB-UniRule"/>
</dbReference>
<evidence type="ECO:0000256" key="3">
    <source>
        <dbReference type="ARBA" id="ARBA00004868"/>
    </source>
</evidence>
<dbReference type="NCBIfam" id="NF006830">
    <property type="entry name" value="PRK09355.1"/>
    <property type="match status" value="1"/>
</dbReference>
<keyword evidence="4 11" id="KW-0808">Transferase</keyword>
<comment type="cofactor">
    <cofactor evidence="2 11">
        <name>Mg(2+)</name>
        <dbReference type="ChEBI" id="CHEBI:18420"/>
    </cofactor>
</comment>
<comment type="catalytic activity">
    <reaction evidence="1 11">
        <text>5-(2-hydroxyethyl)-4-methylthiazole + ATP = 4-methyl-5-(2-phosphooxyethyl)-thiazole + ADP + H(+)</text>
        <dbReference type="Rhea" id="RHEA:24212"/>
        <dbReference type="ChEBI" id="CHEBI:15378"/>
        <dbReference type="ChEBI" id="CHEBI:17957"/>
        <dbReference type="ChEBI" id="CHEBI:30616"/>
        <dbReference type="ChEBI" id="CHEBI:58296"/>
        <dbReference type="ChEBI" id="CHEBI:456216"/>
        <dbReference type="EC" id="2.7.1.50"/>
    </reaction>
</comment>
<evidence type="ECO:0000256" key="6">
    <source>
        <dbReference type="ARBA" id="ARBA00022741"/>
    </source>
</evidence>
<evidence type="ECO:0000256" key="8">
    <source>
        <dbReference type="ARBA" id="ARBA00022840"/>
    </source>
</evidence>
<proteinExistence type="inferred from homology"/>
<dbReference type="InterPro" id="IPR029056">
    <property type="entry name" value="Ribokinase-like"/>
</dbReference>
<feature type="binding site" evidence="11">
    <location>
        <position position="168"/>
    </location>
    <ligand>
        <name>ATP</name>
        <dbReference type="ChEBI" id="CHEBI:30616"/>
    </ligand>
</feature>
<evidence type="ECO:0000256" key="9">
    <source>
        <dbReference type="ARBA" id="ARBA00022842"/>
    </source>
</evidence>
<dbReference type="AlphaFoldDB" id="U3AFN5"/>
<dbReference type="RefSeq" id="WP_021780673.1">
    <property type="nucleotide sequence ID" value="NZ_BATA01000080.1"/>
</dbReference>
<keyword evidence="7 11" id="KW-0418">Kinase</keyword>
<feature type="binding site" evidence="11">
    <location>
        <position position="122"/>
    </location>
    <ligand>
        <name>ATP</name>
        <dbReference type="ChEBI" id="CHEBI:30616"/>
    </ligand>
</feature>
<dbReference type="EC" id="2.7.1.50" evidence="11"/>
<evidence type="ECO:0000256" key="11">
    <source>
        <dbReference type="HAMAP-Rule" id="MF_00228"/>
    </source>
</evidence>
<organism evidence="12 13">
    <name type="scientific">Halarchaeum acidiphilum MH1-52-1</name>
    <dbReference type="NCBI Taxonomy" id="1261545"/>
    <lineage>
        <taxon>Archaea</taxon>
        <taxon>Methanobacteriati</taxon>
        <taxon>Methanobacteriota</taxon>
        <taxon>Stenosarchaea group</taxon>
        <taxon>Halobacteria</taxon>
        <taxon>Halobacteriales</taxon>
        <taxon>Halobacteriaceae</taxon>
    </lineage>
</organism>
<evidence type="ECO:0000256" key="5">
    <source>
        <dbReference type="ARBA" id="ARBA00022723"/>
    </source>
</evidence>
<dbReference type="Pfam" id="PF02110">
    <property type="entry name" value="HK"/>
    <property type="match status" value="1"/>
</dbReference>
<accession>U3AFN5</accession>
<dbReference type="GO" id="GO:0004417">
    <property type="term" value="F:hydroxyethylthiazole kinase activity"/>
    <property type="evidence" value="ECO:0007669"/>
    <property type="project" value="UniProtKB-UniRule"/>
</dbReference>
<keyword evidence="9 11" id="KW-0460">Magnesium</keyword>
<keyword evidence="6 11" id="KW-0547">Nucleotide-binding</keyword>
<keyword evidence="10 11" id="KW-0784">Thiamine biosynthesis</keyword>
<evidence type="ECO:0000256" key="4">
    <source>
        <dbReference type="ARBA" id="ARBA00022679"/>
    </source>
</evidence>
<dbReference type="SUPFAM" id="SSF53613">
    <property type="entry name" value="Ribokinase-like"/>
    <property type="match status" value="1"/>
</dbReference>
<evidence type="ECO:0000256" key="7">
    <source>
        <dbReference type="ARBA" id="ARBA00022777"/>
    </source>
</evidence>
<dbReference type="eggNOG" id="arCOG00019">
    <property type="taxonomic scope" value="Archaea"/>
</dbReference>
<dbReference type="GO" id="GO:0009229">
    <property type="term" value="P:thiamine diphosphate biosynthetic process"/>
    <property type="evidence" value="ECO:0007669"/>
    <property type="project" value="UniProtKB-UniRule"/>
</dbReference>
<dbReference type="Proteomes" id="UP000016986">
    <property type="component" value="Unassembled WGS sequence"/>
</dbReference>
<dbReference type="OrthoDB" id="214286at2157"/>
<keyword evidence="5 11" id="KW-0479">Metal-binding</keyword>
<keyword evidence="8 11" id="KW-0067">ATP-binding</keyword>
<dbReference type="GO" id="GO:0009228">
    <property type="term" value="P:thiamine biosynthetic process"/>
    <property type="evidence" value="ECO:0007669"/>
    <property type="project" value="UniProtKB-KW"/>
</dbReference>
<reference evidence="12 13" key="1">
    <citation type="submission" date="2013-09" db="EMBL/GenBank/DDBJ databases">
        <title>Whole genome sequencing of Halarchaeum acidiphilum strain MH1-52-1.</title>
        <authorList>
            <person name="Shimane Y."/>
            <person name="Minegishi H."/>
            <person name="Nishi S."/>
            <person name="Echigo A."/>
            <person name="Shuto A."/>
            <person name="Konishi M."/>
            <person name="Ito T."/>
            <person name="Ohkuma M."/>
            <person name="Ohta Y."/>
            <person name="Nagano Y."/>
            <person name="Tsubouchi T."/>
            <person name="Mori K."/>
            <person name="Usui K."/>
            <person name="Kamekura M."/>
            <person name="Usami R."/>
            <person name="Takaki Y."/>
            <person name="Hatada Y."/>
        </authorList>
    </citation>
    <scope>NUCLEOTIDE SEQUENCE [LARGE SCALE GENOMIC DNA]</scope>
    <source>
        <strain evidence="12 13">JCM 16109</strain>
    </source>
</reference>
<dbReference type="HAMAP" id="MF_00228">
    <property type="entry name" value="Thz_kinase"/>
    <property type="match status" value="1"/>
</dbReference>
<gene>
    <name evidence="11" type="primary">thiM</name>
    <name evidence="12" type="ORF">MBEHAL_2358</name>
</gene>
<evidence type="ECO:0000256" key="10">
    <source>
        <dbReference type="ARBA" id="ARBA00022977"/>
    </source>
</evidence>
<dbReference type="InterPro" id="IPR000417">
    <property type="entry name" value="Hyethyz_kinase"/>
</dbReference>
<feature type="binding site" evidence="11">
    <location>
        <position position="195"/>
    </location>
    <ligand>
        <name>substrate</name>
    </ligand>
</feature>
<keyword evidence="13" id="KW-1185">Reference proteome</keyword>
<dbReference type="PRINTS" id="PR01099">
    <property type="entry name" value="HYETHTZKNASE"/>
</dbReference>
<evidence type="ECO:0000256" key="2">
    <source>
        <dbReference type="ARBA" id="ARBA00001946"/>
    </source>
</evidence>
<dbReference type="GO" id="GO:0000287">
    <property type="term" value="F:magnesium ion binding"/>
    <property type="evidence" value="ECO:0007669"/>
    <property type="project" value="UniProtKB-UniRule"/>
</dbReference>
<sequence>MTTDFTVAESLERIAAEQPLINCVTNAVTVNDVANVTLHWGGLPVMSDDAREVGDMVAGAQGCLLNMGTVSEAGEEAMLTAGNAANDHGVPLVVDPVGVGATPTRDRVAEALVTDLDPTIVKGNYGEITALAGADAEVRGVESVGDYADVAETAVALARDTGAVVVASGETDVVASADAAYEVENGDAMLGTVVGTGCMLGVTLAVFAAALDDAETAALAGTLAFGVAGEAAAKGDFGDYAGPASYRVAFLDAVAGLDGVEVEHPDPDARITRVLDA</sequence>
<dbReference type="PIRSF" id="PIRSF000513">
    <property type="entry name" value="Thz_kinase"/>
    <property type="match status" value="1"/>
</dbReference>
<comment type="similarity">
    <text evidence="11">Belongs to the Thz kinase family.</text>
</comment>
<name>U3AFN5_9EURY</name>
<comment type="caution">
    <text evidence="12">The sequence shown here is derived from an EMBL/GenBank/DDBJ whole genome shotgun (WGS) entry which is preliminary data.</text>
</comment>
<comment type="pathway">
    <text evidence="3 11">Cofactor biosynthesis; thiamine diphosphate biosynthesis; 4-methyl-5-(2-phosphoethyl)-thiazole from 5-(2-hydroxyethyl)-4-methylthiazole: step 1/1.</text>
</comment>
<comment type="function">
    <text evidence="11">Catalyzes the phosphorylation of the hydroxyl group of 4-methyl-5-beta-hydroxyethylthiazole (THZ).</text>
</comment>
<dbReference type="CDD" id="cd01170">
    <property type="entry name" value="THZ_kinase"/>
    <property type="match status" value="1"/>
</dbReference>
<evidence type="ECO:0000313" key="12">
    <source>
        <dbReference type="EMBL" id="GAD53598.1"/>
    </source>
</evidence>
<dbReference type="UniPathway" id="UPA00060">
    <property type="reaction ID" value="UER00139"/>
</dbReference>
<evidence type="ECO:0000256" key="1">
    <source>
        <dbReference type="ARBA" id="ARBA00001771"/>
    </source>
</evidence>
<dbReference type="Gene3D" id="3.40.1190.20">
    <property type="match status" value="1"/>
</dbReference>